<sequence>MGLTERLGRWDDKRVVYRQGQPLREARLGSLMIWRAIGAGLAAALVGLLTLVVGRTAALLSALALVCAFLVAYVVWRRRRNGRMTGSSTTWPST</sequence>
<keyword evidence="3" id="KW-1185">Reference proteome</keyword>
<keyword evidence="1" id="KW-0472">Membrane</keyword>
<comment type="caution">
    <text evidence="2">The sequence shown here is derived from an EMBL/GenBank/DDBJ whole genome shotgun (WGS) entry which is preliminary data.</text>
</comment>
<gene>
    <name evidence="2" type="ORF">G9H71_14695</name>
</gene>
<evidence type="ECO:0008006" key="4">
    <source>
        <dbReference type="Google" id="ProtNLM"/>
    </source>
</evidence>
<evidence type="ECO:0000313" key="3">
    <source>
        <dbReference type="Proteomes" id="UP000800981"/>
    </source>
</evidence>
<keyword evidence="1" id="KW-0812">Transmembrane</keyword>
<evidence type="ECO:0000256" key="1">
    <source>
        <dbReference type="SAM" id="Phobius"/>
    </source>
</evidence>
<evidence type="ECO:0000313" key="2">
    <source>
        <dbReference type="EMBL" id="NHC15035.1"/>
    </source>
</evidence>
<dbReference type="EMBL" id="JAANNP010000014">
    <property type="protein sequence ID" value="NHC15035.1"/>
    <property type="molecule type" value="Genomic_DNA"/>
</dbReference>
<dbReference type="RefSeq" id="WP_166283117.1">
    <property type="nucleotide sequence ID" value="NZ_JAANNP010000014.1"/>
</dbReference>
<organism evidence="2 3">
    <name type="scientific">Motilibacter deserti</name>
    <dbReference type="NCBI Taxonomy" id="2714956"/>
    <lineage>
        <taxon>Bacteria</taxon>
        <taxon>Bacillati</taxon>
        <taxon>Actinomycetota</taxon>
        <taxon>Actinomycetes</taxon>
        <taxon>Motilibacterales</taxon>
        <taxon>Motilibacteraceae</taxon>
        <taxon>Motilibacter</taxon>
    </lineage>
</organism>
<dbReference type="Proteomes" id="UP000800981">
    <property type="component" value="Unassembled WGS sequence"/>
</dbReference>
<keyword evidence="1" id="KW-1133">Transmembrane helix</keyword>
<accession>A0ABX0GZN2</accession>
<feature type="transmembrane region" description="Helical" evidence="1">
    <location>
        <begin position="32"/>
        <end position="52"/>
    </location>
</feature>
<protein>
    <recommendedName>
        <fullName evidence="4">DUF3040 domain-containing protein</fullName>
    </recommendedName>
</protein>
<proteinExistence type="predicted"/>
<feature type="transmembrane region" description="Helical" evidence="1">
    <location>
        <begin position="58"/>
        <end position="76"/>
    </location>
</feature>
<reference evidence="2 3" key="1">
    <citation type="submission" date="2020-03" db="EMBL/GenBank/DDBJ databases">
        <title>Two novel Motilibacter sp.</title>
        <authorList>
            <person name="Liu S."/>
        </authorList>
    </citation>
    <scope>NUCLEOTIDE SEQUENCE [LARGE SCALE GENOMIC DNA]</scope>
    <source>
        <strain evidence="2 3">E257</strain>
    </source>
</reference>
<name>A0ABX0GZN2_9ACTN</name>